<sequence length="489" mass="55246">MGAAPFAFAMPLFGTGDDDTGFPHLAPRVPKTDLGISQLSEEQLRWLRHDKFGMFIHWGLYAGPGRGEWLMHNEAILPDAYRRFAFPESGEEYFAADRFNPRAWARLAKDAGMKWMCLTTRHHDGYCLFDSPYPNAFTSQQTHHRDFVREYTNACRAEGVRVGLYYSVLSWRYPGYYDVTGTDCKRNPFGYKTDPAHHENARLMKEENYANVRHLLSSYGHIDHIFWDGGWLGEQGSDADGAYFHESGHFLDAGNAWPVGERWRDHDSSGRALGIMGIVRKHQPHVATNPRFGWMGDYMDEEGGAPVRGPVRSTALYQKCLTTAGAWGYDRGAIEGGHVMPPDMVIEYLVNCVVRDMVMLLNVGPDRHGEIPPAVATSLEKAGQWIRKAGEAIYGTRGGPWQPVDRKLGYCYRGSTIFAHMLKGYEGDTLETPAGRTPRLLRARELFTNRLLPFEVQSDGVIRIHKIDRTVSPVDTIVALEFERQIAAK</sequence>
<evidence type="ECO:0000313" key="7">
    <source>
        <dbReference type="EMBL" id="AIE84375.1"/>
    </source>
</evidence>
<evidence type="ECO:0000256" key="2">
    <source>
        <dbReference type="ARBA" id="ARBA00012662"/>
    </source>
</evidence>
<dbReference type="GO" id="GO:0004560">
    <property type="term" value="F:alpha-L-fucosidase activity"/>
    <property type="evidence" value="ECO:0007669"/>
    <property type="project" value="InterPro"/>
</dbReference>
<dbReference type="SUPFAM" id="SSF51445">
    <property type="entry name" value="(Trans)glycosidases"/>
    <property type="match status" value="1"/>
</dbReference>
<dbReference type="AlphaFoldDB" id="A0A068NNN7"/>
<organism evidence="7 8">
    <name type="scientific">Fimbriimonas ginsengisoli Gsoil 348</name>
    <dbReference type="NCBI Taxonomy" id="661478"/>
    <lineage>
        <taxon>Bacteria</taxon>
        <taxon>Bacillati</taxon>
        <taxon>Armatimonadota</taxon>
        <taxon>Fimbriimonadia</taxon>
        <taxon>Fimbriimonadales</taxon>
        <taxon>Fimbriimonadaceae</taxon>
        <taxon>Fimbriimonas</taxon>
    </lineage>
</organism>
<dbReference type="PANTHER" id="PTHR10030:SF37">
    <property type="entry name" value="ALPHA-L-FUCOSIDASE-RELATED"/>
    <property type="match status" value="1"/>
</dbReference>
<evidence type="ECO:0000256" key="4">
    <source>
        <dbReference type="ARBA" id="ARBA00022801"/>
    </source>
</evidence>
<dbReference type="KEGG" id="fgi:OP10G_1007"/>
<evidence type="ECO:0000256" key="1">
    <source>
        <dbReference type="ARBA" id="ARBA00007951"/>
    </source>
</evidence>
<accession>A0A068NNN7</accession>
<dbReference type="InterPro" id="IPR057739">
    <property type="entry name" value="Glyco_hydro_29_N"/>
</dbReference>
<dbReference type="eggNOG" id="COG3669">
    <property type="taxonomic scope" value="Bacteria"/>
</dbReference>
<dbReference type="Pfam" id="PF01120">
    <property type="entry name" value="Alpha_L_fucos"/>
    <property type="match status" value="1"/>
</dbReference>
<evidence type="ECO:0000256" key="3">
    <source>
        <dbReference type="ARBA" id="ARBA00022729"/>
    </source>
</evidence>
<keyword evidence="8" id="KW-1185">Reference proteome</keyword>
<dbReference type="EC" id="3.2.1.51" evidence="2"/>
<dbReference type="PANTHER" id="PTHR10030">
    <property type="entry name" value="ALPHA-L-FUCOSIDASE"/>
    <property type="match status" value="1"/>
</dbReference>
<proteinExistence type="inferred from homology"/>
<keyword evidence="5" id="KW-0326">Glycosidase</keyword>
<name>A0A068NNN7_FIMGI</name>
<dbReference type="Gene3D" id="3.20.20.80">
    <property type="entry name" value="Glycosidases"/>
    <property type="match status" value="1"/>
</dbReference>
<dbReference type="InterPro" id="IPR000933">
    <property type="entry name" value="Glyco_hydro_29"/>
</dbReference>
<comment type="similarity">
    <text evidence="1">Belongs to the glycosyl hydrolase 29 family.</text>
</comment>
<dbReference type="InterPro" id="IPR017853">
    <property type="entry name" value="GH"/>
</dbReference>
<dbReference type="GO" id="GO:0006004">
    <property type="term" value="P:fucose metabolic process"/>
    <property type="evidence" value="ECO:0007669"/>
    <property type="project" value="TreeGrafter"/>
</dbReference>
<reference evidence="7 8" key="1">
    <citation type="journal article" date="2014" name="PLoS ONE">
        <title>The first complete genome sequence of the class fimbriimonadia in the phylum armatimonadetes.</title>
        <authorList>
            <person name="Hu Z.Y."/>
            <person name="Wang Y.Z."/>
            <person name="Im W.T."/>
            <person name="Wang S.Y."/>
            <person name="Zhao G.P."/>
            <person name="Zheng H.J."/>
            <person name="Quan Z.X."/>
        </authorList>
    </citation>
    <scope>NUCLEOTIDE SEQUENCE [LARGE SCALE GENOMIC DNA]</scope>
    <source>
        <strain evidence="7">Gsoil 348</strain>
    </source>
</reference>
<dbReference type="SMART" id="SM00812">
    <property type="entry name" value="Alpha_L_fucos"/>
    <property type="match status" value="1"/>
</dbReference>
<dbReference type="GO" id="GO:0005764">
    <property type="term" value="C:lysosome"/>
    <property type="evidence" value="ECO:0007669"/>
    <property type="project" value="TreeGrafter"/>
</dbReference>
<dbReference type="Proteomes" id="UP000027982">
    <property type="component" value="Chromosome"/>
</dbReference>
<keyword evidence="4" id="KW-0378">Hydrolase</keyword>
<evidence type="ECO:0000256" key="5">
    <source>
        <dbReference type="ARBA" id="ARBA00023295"/>
    </source>
</evidence>
<dbReference type="GO" id="GO:0016139">
    <property type="term" value="P:glycoside catabolic process"/>
    <property type="evidence" value="ECO:0007669"/>
    <property type="project" value="TreeGrafter"/>
</dbReference>
<dbReference type="EMBL" id="CP007139">
    <property type="protein sequence ID" value="AIE84375.1"/>
    <property type="molecule type" value="Genomic_DNA"/>
</dbReference>
<dbReference type="STRING" id="661478.OP10G_1007"/>
<keyword evidence="3" id="KW-0732">Signal</keyword>
<dbReference type="HOGENOM" id="CLU_002934_0_2_0"/>
<protein>
    <recommendedName>
        <fullName evidence="2">alpha-L-fucosidase</fullName>
        <ecNumber evidence="2">3.2.1.51</ecNumber>
    </recommendedName>
</protein>
<evidence type="ECO:0000313" key="8">
    <source>
        <dbReference type="Proteomes" id="UP000027982"/>
    </source>
</evidence>
<feature type="domain" description="Glycoside hydrolase family 29 N-terminal" evidence="6">
    <location>
        <begin position="42"/>
        <end position="391"/>
    </location>
</feature>
<evidence type="ECO:0000259" key="6">
    <source>
        <dbReference type="Pfam" id="PF01120"/>
    </source>
</evidence>
<gene>
    <name evidence="7" type="ORF">OP10G_1007</name>
</gene>